<dbReference type="GO" id="GO:0003723">
    <property type="term" value="F:RNA binding"/>
    <property type="evidence" value="ECO:0007669"/>
    <property type="project" value="InterPro"/>
</dbReference>
<evidence type="ECO:0008006" key="5">
    <source>
        <dbReference type="Google" id="ProtNLM"/>
    </source>
</evidence>
<dbReference type="EMBL" id="JBBPBK010000011">
    <property type="protein sequence ID" value="KAK9275294.1"/>
    <property type="molecule type" value="Genomic_DNA"/>
</dbReference>
<dbReference type="InterPro" id="IPR002885">
    <property type="entry name" value="PPR_rpt"/>
</dbReference>
<feature type="repeat" description="PPR" evidence="2">
    <location>
        <begin position="106"/>
        <end position="140"/>
    </location>
</feature>
<keyword evidence="1" id="KW-0677">Repeat</keyword>
<dbReference type="GO" id="GO:0009451">
    <property type="term" value="P:RNA modification"/>
    <property type="evidence" value="ECO:0007669"/>
    <property type="project" value="InterPro"/>
</dbReference>
<keyword evidence="4" id="KW-1185">Reference proteome</keyword>
<dbReference type="Gene3D" id="1.25.40.10">
    <property type="entry name" value="Tetratricopeptide repeat domain"/>
    <property type="match status" value="2"/>
</dbReference>
<organism evidence="3 4">
    <name type="scientific">Liquidambar formosana</name>
    <name type="common">Formosan gum</name>
    <dbReference type="NCBI Taxonomy" id="63359"/>
    <lineage>
        <taxon>Eukaryota</taxon>
        <taxon>Viridiplantae</taxon>
        <taxon>Streptophyta</taxon>
        <taxon>Embryophyta</taxon>
        <taxon>Tracheophyta</taxon>
        <taxon>Spermatophyta</taxon>
        <taxon>Magnoliopsida</taxon>
        <taxon>eudicotyledons</taxon>
        <taxon>Gunneridae</taxon>
        <taxon>Pentapetalae</taxon>
        <taxon>Saxifragales</taxon>
        <taxon>Altingiaceae</taxon>
        <taxon>Liquidambar</taxon>
    </lineage>
</organism>
<sequence length="178" mass="19916">MPERNLTDWNSMILGYARIDDYVEVLQLYFLMQGLGILPDKFTFPSVVKACIAMEDCSGFQQVQSLVVKARLNGNSIVGGMLVDAYARFGWMDDAVTALDEIDRKSVVSWNAVIAGYVRILRWEEALGVFHRMQRLSVCPDHFTFTSALRVCGVLTSLERGKQVHAMLITCGSEGDNL</sequence>
<dbReference type="InterPro" id="IPR011990">
    <property type="entry name" value="TPR-like_helical_dom_sf"/>
</dbReference>
<evidence type="ECO:0000256" key="2">
    <source>
        <dbReference type="PROSITE-ProRule" id="PRU00708"/>
    </source>
</evidence>
<dbReference type="NCBIfam" id="TIGR00756">
    <property type="entry name" value="PPR"/>
    <property type="match status" value="2"/>
</dbReference>
<evidence type="ECO:0000313" key="3">
    <source>
        <dbReference type="EMBL" id="KAK9275294.1"/>
    </source>
</evidence>
<dbReference type="Pfam" id="PF01535">
    <property type="entry name" value="PPR"/>
    <property type="match status" value="2"/>
</dbReference>
<accession>A0AAP0RD51</accession>
<comment type="caution">
    <text evidence="3">The sequence shown here is derived from an EMBL/GenBank/DDBJ whole genome shotgun (WGS) entry which is preliminary data.</text>
</comment>
<reference evidence="3 4" key="1">
    <citation type="journal article" date="2024" name="Plant J.">
        <title>Genome sequences and population genomics reveal climatic adaptation and genomic divergence between two closely related sweetgum species.</title>
        <authorList>
            <person name="Xu W.Q."/>
            <person name="Ren C.Q."/>
            <person name="Zhang X.Y."/>
            <person name="Comes H.P."/>
            <person name="Liu X.H."/>
            <person name="Li Y.G."/>
            <person name="Kettle C.J."/>
            <person name="Jalonen R."/>
            <person name="Gaisberger H."/>
            <person name="Ma Y.Z."/>
            <person name="Qiu Y.X."/>
        </authorList>
    </citation>
    <scope>NUCLEOTIDE SEQUENCE [LARGE SCALE GENOMIC DNA]</scope>
    <source>
        <strain evidence="3">Hangzhou</strain>
    </source>
</reference>
<evidence type="ECO:0000313" key="4">
    <source>
        <dbReference type="Proteomes" id="UP001415857"/>
    </source>
</evidence>
<gene>
    <name evidence="3" type="ORF">L1049_022556</name>
</gene>
<evidence type="ECO:0000256" key="1">
    <source>
        <dbReference type="ARBA" id="ARBA00022737"/>
    </source>
</evidence>
<dbReference type="PROSITE" id="PS51375">
    <property type="entry name" value="PPR"/>
    <property type="match status" value="2"/>
</dbReference>
<proteinExistence type="predicted"/>
<dbReference type="Proteomes" id="UP001415857">
    <property type="component" value="Unassembled WGS sequence"/>
</dbReference>
<name>A0AAP0RD51_LIQFO</name>
<protein>
    <recommendedName>
        <fullName evidence="5">Pentatricopeptide repeat-containing protein</fullName>
    </recommendedName>
</protein>
<dbReference type="AlphaFoldDB" id="A0AAP0RD51"/>
<dbReference type="PANTHER" id="PTHR47926">
    <property type="entry name" value="PENTATRICOPEPTIDE REPEAT-CONTAINING PROTEIN"/>
    <property type="match status" value="1"/>
</dbReference>
<feature type="repeat" description="PPR" evidence="2">
    <location>
        <begin position="5"/>
        <end position="39"/>
    </location>
</feature>
<dbReference type="Pfam" id="PF13041">
    <property type="entry name" value="PPR_2"/>
    <property type="match status" value="1"/>
</dbReference>
<dbReference type="InterPro" id="IPR046960">
    <property type="entry name" value="PPR_At4g14850-like_plant"/>
</dbReference>